<evidence type="ECO:0000313" key="1">
    <source>
        <dbReference type="EMBL" id="SOD13906.1"/>
    </source>
</evidence>
<dbReference type="InterPro" id="IPR014710">
    <property type="entry name" value="RmlC-like_jellyroll"/>
</dbReference>
<dbReference type="OrthoDB" id="663011at2"/>
<keyword evidence="1" id="KW-0808">Transferase</keyword>
<dbReference type="GO" id="GO:0016301">
    <property type="term" value="F:kinase activity"/>
    <property type="evidence" value="ECO:0007669"/>
    <property type="project" value="UniProtKB-KW"/>
</dbReference>
<proteinExistence type="predicted"/>
<dbReference type="AlphaFoldDB" id="A0A285ZW95"/>
<protein>
    <submittedName>
        <fullName evidence="1">cAMP-binding domain of CRP or a regulatory subunit of cAMP-dependent protein kinases</fullName>
    </submittedName>
</protein>
<dbReference type="Proteomes" id="UP000219281">
    <property type="component" value="Unassembled WGS sequence"/>
</dbReference>
<sequence length="207" mass="24266">MIDIKQIIDALAPISSCQTDTKILFGSCFTLQKIKKGQLVPQERKKRMLYFLSQGLLHKYYQASVEPLSSIEPSPATPVEQSSNTIRFYESGSFFQRHPIDDNKFSPYHLCALSDSTIYQCNYENIIELYQTDHSIAELFLHLQDNWTKRLTDEIILQHQEPALLRYQKFRERQQSANQIPMKFIASYLHISRKHLGRLNRQLLKTK</sequence>
<dbReference type="RefSeq" id="WP_097130102.1">
    <property type="nucleotide sequence ID" value="NZ_OCMT01000002.1"/>
</dbReference>
<evidence type="ECO:0000313" key="2">
    <source>
        <dbReference type="Proteomes" id="UP000219281"/>
    </source>
</evidence>
<organism evidence="1 2">
    <name type="scientific">Pedobacter xixiisoli</name>
    <dbReference type="NCBI Taxonomy" id="1476464"/>
    <lineage>
        <taxon>Bacteria</taxon>
        <taxon>Pseudomonadati</taxon>
        <taxon>Bacteroidota</taxon>
        <taxon>Sphingobacteriia</taxon>
        <taxon>Sphingobacteriales</taxon>
        <taxon>Sphingobacteriaceae</taxon>
        <taxon>Pedobacter</taxon>
    </lineage>
</organism>
<dbReference type="EMBL" id="OCMT01000002">
    <property type="protein sequence ID" value="SOD13906.1"/>
    <property type="molecule type" value="Genomic_DNA"/>
</dbReference>
<gene>
    <name evidence="1" type="ORF">SAMN06297358_1302</name>
</gene>
<accession>A0A285ZW95</accession>
<dbReference type="SUPFAM" id="SSF51206">
    <property type="entry name" value="cAMP-binding domain-like"/>
    <property type="match status" value="1"/>
</dbReference>
<name>A0A285ZW95_9SPHI</name>
<dbReference type="Gene3D" id="2.60.120.10">
    <property type="entry name" value="Jelly Rolls"/>
    <property type="match status" value="1"/>
</dbReference>
<reference evidence="2" key="1">
    <citation type="submission" date="2017-09" db="EMBL/GenBank/DDBJ databases">
        <authorList>
            <person name="Varghese N."/>
            <person name="Submissions S."/>
        </authorList>
    </citation>
    <scope>NUCLEOTIDE SEQUENCE [LARGE SCALE GENOMIC DNA]</scope>
    <source>
        <strain evidence="2">CGMCC 1.12803</strain>
    </source>
</reference>
<keyword evidence="2" id="KW-1185">Reference proteome</keyword>
<dbReference type="InterPro" id="IPR018490">
    <property type="entry name" value="cNMP-bd_dom_sf"/>
</dbReference>
<keyword evidence="1" id="KW-0418">Kinase</keyword>